<evidence type="ECO:0000313" key="2">
    <source>
        <dbReference type="EMBL" id="KAJ7745566.1"/>
    </source>
</evidence>
<gene>
    <name evidence="2" type="ORF">DFH07DRAFT_942812</name>
</gene>
<accession>A0AAD7IKX7</accession>
<sequence length="455" mass="51203">MGFSSGFISKACRLCLLLRFFFVASMYELSEGEIATAMGWEWPKSDTVWLLEDNVSSEITHFPAGFWVSSRTKIFHLERVTGLPSQIPITVEETAFLINITNIPNFGDETVDAILKDQDPHSWGGSTGSCSSVDAQISAILFGCDKQKSIDCRRSRPKCRGCYACESLAPEFLNIQRRGLDPHSRESLVQAQLRTRETQDNTRVGQVLAYLSSIRDWKCPAVNESTDPKTTCKGGHAVLKKVEQCVRNKDFILLCSNRNMFHSTPGHRNLLMSDHIDQDFIVRAMTGEKIEDKDQEDQCCRISSARQGKKGKMQCPFNHVKDGRPFAAKVIHLSCEANLTIFIPHEDKYPELAPMCIVVPDLEKPHRHPVPPPRCRREVQGMLGKIEKALSTREILGTSPALFHPALLNRDTTQKLINQVKEEGGSEALQEAQTVATYITKQQARLPEERYIQSI</sequence>
<dbReference type="Proteomes" id="UP001215280">
    <property type="component" value="Unassembled WGS sequence"/>
</dbReference>
<feature type="signal peptide" evidence="1">
    <location>
        <begin position="1"/>
        <end position="32"/>
    </location>
</feature>
<keyword evidence="3" id="KW-1185">Reference proteome</keyword>
<proteinExistence type="predicted"/>
<name>A0AAD7IKX7_9AGAR</name>
<organism evidence="2 3">
    <name type="scientific">Mycena maculata</name>
    <dbReference type="NCBI Taxonomy" id="230809"/>
    <lineage>
        <taxon>Eukaryota</taxon>
        <taxon>Fungi</taxon>
        <taxon>Dikarya</taxon>
        <taxon>Basidiomycota</taxon>
        <taxon>Agaricomycotina</taxon>
        <taxon>Agaricomycetes</taxon>
        <taxon>Agaricomycetidae</taxon>
        <taxon>Agaricales</taxon>
        <taxon>Marasmiineae</taxon>
        <taxon>Mycenaceae</taxon>
        <taxon>Mycena</taxon>
    </lineage>
</organism>
<dbReference type="AlphaFoldDB" id="A0AAD7IKX7"/>
<protein>
    <submittedName>
        <fullName evidence="2">Uncharacterized protein</fullName>
    </submittedName>
</protein>
<evidence type="ECO:0000256" key="1">
    <source>
        <dbReference type="SAM" id="SignalP"/>
    </source>
</evidence>
<keyword evidence="1" id="KW-0732">Signal</keyword>
<comment type="caution">
    <text evidence="2">The sequence shown here is derived from an EMBL/GenBank/DDBJ whole genome shotgun (WGS) entry which is preliminary data.</text>
</comment>
<reference evidence="2" key="1">
    <citation type="submission" date="2023-03" db="EMBL/GenBank/DDBJ databases">
        <title>Massive genome expansion in bonnet fungi (Mycena s.s.) driven by repeated elements and novel gene families across ecological guilds.</title>
        <authorList>
            <consortium name="Lawrence Berkeley National Laboratory"/>
            <person name="Harder C.B."/>
            <person name="Miyauchi S."/>
            <person name="Viragh M."/>
            <person name="Kuo A."/>
            <person name="Thoen E."/>
            <person name="Andreopoulos B."/>
            <person name="Lu D."/>
            <person name="Skrede I."/>
            <person name="Drula E."/>
            <person name="Henrissat B."/>
            <person name="Morin E."/>
            <person name="Kohler A."/>
            <person name="Barry K."/>
            <person name="LaButti K."/>
            <person name="Morin E."/>
            <person name="Salamov A."/>
            <person name="Lipzen A."/>
            <person name="Mereny Z."/>
            <person name="Hegedus B."/>
            <person name="Baldrian P."/>
            <person name="Stursova M."/>
            <person name="Weitz H."/>
            <person name="Taylor A."/>
            <person name="Grigoriev I.V."/>
            <person name="Nagy L.G."/>
            <person name="Martin F."/>
            <person name="Kauserud H."/>
        </authorList>
    </citation>
    <scope>NUCLEOTIDE SEQUENCE</scope>
    <source>
        <strain evidence="2">CBHHK188m</strain>
    </source>
</reference>
<dbReference type="EMBL" id="JARJLG010000102">
    <property type="protein sequence ID" value="KAJ7745566.1"/>
    <property type="molecule type" value="Genomic_DNA"/>
</dbReference>
<evidence type="ECO:0000313" key="3">
    <source>
        <dbReference type="Proteomes" id="UP001215280"/>
    </source>
</evidence>
<feature type="chain" id="PRO_5042179834" evidence="1">
    <location>
        <begin position="33"/>
        <end position="455"/>
    </location>
</feature>